<evidence type="ECO:0000259" key="4">
    <source>
        <dbReference type="Pfam" id="PF00534"/>
    </source>
</evidence>
<keyword evidence="3 5" id="KW-0808">Transferase</keyword>
<reference evidence="5" key="1">
    <citation type="submission" date="2017-06" db="EMBL/GenBank/DDBJ databases">
        <authorList>
            <person name="Kim H.J."/>
            <person name="Triplett B.A."/>
        </authorList>
    </citation>
    <scope>NUCLEOTIDE SEQUENCE [LARGE SCALE GENOMIC DNA]</scope>
    <source>
        <strain evidence="5">DSM 26170</strain>
    </source>
</reference>
<dbReference type="GO" id="GO:0016757">
    <property type="term" value="F:glycosyltransferase activity"/>
    <property type="evidence" value="ECO:0007669"/>
    <property type="project" value="UniProtKB-KW"/>
</dbReference>
<dbReference type="InterPro" id="IPR017853">
    <property type="entry name" value="GH"/>
</dbReference>
<dbReference type="Gene3D" id="3.40.50.2000">
    <property type="entry name" value="Glycogen Phosphorylase B"/>
    <property type="match status" value="2"/>
</dbReference>
<dbReference type="CDD" id="cd03801">
    <property type="entry name" value="GT4_PimA-like"/>
    <property type="match status" value="1"/>
</dbReference>
<dbReference type="Proteomes" id="UP000198409">
    <property type="component" value="Unassembled WGS sequence"/>
</dbReference>
<dbReference type="InterPro" id="IPR001296">
    <property type="entry name" value="Glyco_trans_1"/>
</dbReference>
<accession>A0A238WMS9</accession>
<keyword evidence="2" id="KW-0328">Glycosyltransferase</keyword>
<feature type="domain" description="Glycosyl transferase family 1" evidence="4">
    <location>
        <begin position="195"/>
        <end position="358"/>
    </location>
</feature>
<evidence type="ECO:0000256" key="3">
    <source>
        <dbReference type="ARBA" id="ARBA00022679"/>
    </source>
</evidence>
<evidence type="ECO:0000313" key="5">
    <source>
        <dbReference type="EMBL" id="SNR47845.1"/>
    </source>
</evidence>
<comment type="similarity">
    <text evidence="1">Belongs to the glycosyltransferase group 1 family. Glycosyltransferase 4 subfamily.</text>
</comment>
<proteinExistence type="inferred from homology"/>
<dbReference type="RefSeq" id="WP_089387947.1">
    <property type="nucleotide sequence ID" value="NZ_FZNM01000005.1"/>
</dbReference>
<dbReference type="EMBL" id="FZNM01000005">
    <property type="protein sequence ID" value="SNR47845.1"/>
    <property type="molecule type" value="Genomic_DNA"/>
</dbReference>
<dbReference type="OrthoDB" id="9816564at2"/>
<evidence type="ECO:0000313" key="6">
    <source>
        <dbReference type="EMBL" id="TBN50457.1"/>
    </source>
</evidence>
<name>A0A238WMS9_9RHOB</name>
<evidence type="ECO:0000256" key="1">
    <source>
        <dbReference type="ARBA" id="ARBA00009481"/>
    </source>
</evidence>
<dbReference type="SUPFAM" id="SSF51445">
    <property type="entry name" value="(Trans)glycosidases"/>
    <property type="match status" value="1"/>
</dbReference>
<dbReference type="EMBL" id="SIRL01000005">
    <property type="protein sequence ID" value="TBN50457.1"/>
    <property type="molecule type" value="Genomic_DNA"/>
</dbReference>
<sequence>MDDRQVWGFVPPETFPAPHDGHRLIRITFVMAWLVVGGEETEIRLLARTLPRDRYRITVIPCFRKDGMPDQTHRQLAELGVQVDTAPYALGFEETVDYLRRALSGADVVVSCQNVADIYPALEGMALRPPLIEHGGLVSEALAGPKHLTARYVGVCDSIRAAAAGGMPDRPGDAVEIPSMVDLEEFRPDRRDGVRASLGIAADEILIGWVGRLDRKKRVEDVIAAALRVAPAHPRARFVIVGGPDAFMPDYADELRRMAAPLGHRIIFTGNRPDVPDLLAAMDIFCWLSRGEGMPHVIAEAGAAGLPVIATPDNGALQQITDGISGLFVPHEDPAAVAGAMTRLLDDAPLRRRLGAALRDHVRATYSAPVVVPQWRALIDRVLAERRPAPPPSTFASVVLGGWEASTHRLRNGRRLDLIAAIGHDTHAAQDYRQLADLGIRACRDGARWHRIETAPGRYDLSNLTPMMQAAADTGTQVIWDLLHYGWPDDLDIWTPAFVDRFAGFARIVARHHRDITDAVPFWCPVNEISFLSWAGGDARYLNPFASHRGYELKCQLARASIAAMRELRAVDPRARFVHAEPLLAIHHDPQNGKPLWEARGHHDAQFQAFELISGRMWPQLGGDPSLLDIVGVNYYWNNQWIHGGPPIDMDHPRYRPLSDLLVEVASRYDRPLMIAETGTEGARRASWFAYVRDQVARARARGARVEGVCLYPVANHPGWDDDRLCPNGLLGDDPSGGARLIEGPLADQVRQVTGRMRDGTGFPLSRSDPP</sequence>
<dbReference type="Proteomes" id="UP000292859">
    <property type="component" value="Unassembled WGS sequence"/>
</dbReference>
<keyword evidence="7" id="KW-1185">Reference proteome</keyword>
<dbReference type="Gene3D" id="3.20.20.80">
    <property type="entry name" value="Glycosidases"/>
    <property type="match status" value="1"/>
</dbReference>
<organism evidence="5">
    <name type="scientific">Paracoccus sediminis</name>
    <dbReference type="NCBI Taxonomy" id="1214787"/>
    <lineage>
        <taxon>Bacteria</taxon>
        <taxon>Pseudomonadati</taxon>
        <taxon>Pseudomonadota</taxon>
        <taxon>Alphaproteobacteria</taxon>
        <taxon>Rhodobacterales</taxon>
        <taxon>Paracoccaceae</taxon>
        <taxon>Paracoccus</taxon>
    </lineage>
</organism>
<dbReference type="Pfam" id="PF00534">
    <property type="entry name" value="Glycos_transf_1"/>
    <property type="match status" value="1"/>
</dbReference>
<evidence type="ECO:0000256" key="2">
    <source>
        <dbReference type="ARBA" id="ARBA00022676"/>
    </source>
</evidence>
<dbReference type="PANTHER" id="PTHR12526:SF640">
    <property type="entry name" value="COLANIC ACID BIOSYNTHESIS GLYCOSYLTRANSFERASE WCAL-RELATED"/>
    <property type="match status" value="1"/>
</dbReference>
<dbReference type="SUPFAM" id="SSF53756">
    <property type="entry name" value="UDP-Glycosyltransferase/glycogen phosphorylase"/>
    <property type="match status" value="1"/>
</dbReference>
<gene>
    <name evidence="6" type="ORF">EYF88_09450</name>
    <name evidence="5" type="ORF">SAMN06265378_105100</name>
</gene>
<dbReference type="PANTHER" id="PTHR12526">
    <property type="entry name" value="GLYCOSYLTRANSFERASE"/>
    <property type="match status" value="1"/>
</dbReference>
<dbReference type="AlphaFoldDB" id="A0A238WMS9"/>
<protein>
    <submittedName>
        <fullName evidence="5">Glycosyl transferases group 1</fullName>
    </submittedName>
    <submittedName>
        <fullName evidence="6">Glycosyltransferase</fullName>
    </submittedName>
</protein>
<reference evidence="6 7" key="2">
    <citation type="submission" date="2019-02" db="EMBL/GenBank/DDBJ databases">
        <authorList>
            <person name="Zhang G."/>
        </authorList>
    </citation>
    <scope>NUCLEOTIDE SEQUENCE [LARGE SCALE GENOMIC DNA]</scope>
    <source>
        <strain evidence="6 7">CMB17</strain>
    </source>
</reference>
<evidence type="ECO:0000313" key="7">
    <source>
        <dbReference type="Proteomes" id="UP000292859"/>
    </source>
</evidence>